<evidence type="ECO:0000256" key="1">
    <source>
        <dbReference type="ARBA" id="ARBA00001947"/>
    </source>
</evidence>
<dbReference type="OrthoDB" id="9797931at2"/>
<keyword evidence="4" id="KW-0862">Zinc</keyword>
<feature type="domain" description="Alcohol dehydrogenase-like N-terminal" evidence="6">
    <location>
        <begin position="25"/>
        <end position="83"/>
    </location>
</feature>
<dbReference type="AlphaFoldDB" id="A0A3L7A8S0"/>
<dbReference type="Pfam" id="PF08240">
    <property type="entry name" value="ADH_N"/>
    <property type="match status" value="1"/>
</dbReference>
<dbReference type="SUPFAM" id="SSF50129">
    <property type="entry name" value="GroES-like"/>
    <property type="match status" value="1"/>
</dbReference>
<keyword evidence="8" id="KW-1185">Reference proteome</keyword>
<dbReference type="Gene3D" id="3.90.180.10">
    <property type="entry name" value="Medium-chain alcohol dehydrogenases, catalytic domain"/>
    <property type="match status" value="1"/>
</dbReference>
<evidence type="ECO:0000256" key="4">
    <source>
        <dbReference type="ARBA" id="ARBA00022833"/>
    </source>
</evidence>
<dbReference type="EMBL" id="RCUX01000006">
    <property type="protein sequence ID" value="RLP75772.1"/>
    <property type="molecule type" value="Genomic_DNA"/>
</dbReference>
<dbReference type="SUPFAM" id="SSF51735">
    <property type="entry name" value="NAD(P)-binding Rossmann-fold domains"/>
    <property type="match status" value="1"/>
</dbReference>
<sequence>MHALQLNAPRETALVRLPLPETSSDGLLLRTRCVSICATDVSYFEGHLRPETYPIVLGHEFLGEVVELGEAFRGDVQIGDRVVYWGQTDFAGFAEYRSLRPVFSGQDFEDSFLSDRHFYDDRRAAAVRVPDTLDDLVAPFIEPTTGALRSILTNPPAIGDRILILGSGPIGIIAGSILRAVFAPHSVESVDTNPVRDQGATEHFSDRAWTPDELAAEKPDNGYDYVFDTLPTIPTTIENDPRQLAMRKLRPRGRYILYGASQDKQLFDNWLILAKGLTIAAAPFCVSSFPMRHTAHVIRTAMRLLERGVVDGARLGTRVCAFSDIEELQHILNTYRETTDQKTVVDFREGAGERSHARRLLEYVPSTI</sequence>
<dbReference type="PANTHER" id="PTHR43350">
    <property type="entry name" value="NAD-DEPENDENT ALCOHOL DEHYDROGENASE"/>
    <property type="match status" value="1"/>
</dbReference>
<keyword evidence="3" id="KW-0479">Metal-binding</keyword>
<organism evidence="7 8">
    <name type="scientific">Mycetocola tolaasinivorans</name>
    <dbReference type="NCBI Taxonomy" id="76635"/>
    <lineage>
        <taxon>Bacteria</taxon>
        <taxon>Bacillati</taxon>
        <taxon>Actinomycetota</taxon>
        <taxon>Actinomycetes</taxon>
        <taxon>Micrococcales</taxon>
        <taxon>Microbacteriaceae</taxon>
        <taxon>Mycetocola</taxon>
    </lineage>
</organism>
<evidence type="ECO:0000313" key="7">
    <source>
        <dbReference type="EMBL" id="RLP75772.1"/>
    </source>
</evidence>
<evidence type="ECO:0000259" key="6">
    <source>
        <dbReference type="Pfam" id="PF08240"/>
    </source>
</evidence>
<name>A0A3L7A8S0_9MICO</name>
<proteinExistence type="inferred from homology"/>
<comment type="similarity">
    <text evidence="2">Belongs to the zinc-containing alcohol dehydrogenase family.</text>
</comment>
<dbReference type="GO" id="GO:0046872">
    <property type="term" value="F:metal ion binding"/>
    <property type="evidence" value="ECO:0007669"/>
    <property type="project" value="UniProtKB-KW"/>
</dbReference>
<evidence type="ECO:0000256" key="2">
    <source>
        <dbReference type="ARBA" id="ARBA00008072"/>
    </source>
</evidence>
<comment type="cofactor">
    <cofactor evidence="1">
        <name>Zn(2+)</name>
        <dbReference type="ChEBI" id="CHEBI:29105"/>
    </cofactor>
</comment>
<gene>
    <name evidence="7" type="ORF">D9V32_09630</name>
</gene>
<evidence type="ECO:0000256" key="5">
    <source>
        <dbReference type="ARBA" id="ARBA00023002"/>
    </source>
</evidence>
<dbReference type="PANTHER" id="PTHR43350:SF19">
    <property type="entry name" value="D-GULOSIDE 3-DEHYDROGENASE"/>
    <property type="match status" value="1"/>
</dbReference>
<dbReference type="InterPro" id="IPR013154">
    <property type="entry name" value="ADH-like_N"/>
</dbReference>
<reference evidence="7 8" key="1">
    <citation type="submission" date="2018-10" db="EMBL/GenBank/DDBJ databases">
        <authorList>
            <person name="Li J."/>
        </authorList>
    </citation>
    <scope>NUCLEOTIDE SEQUENCE [LARGE SCALE GENOMIC DNA]</scope>
    <source>
        <strain evidence="7 8">IF 016277</strain>
    </source>
</reference>
<comment type="caution">
    <text evidence="7">The sequence shown here is derived from an EMBL/GenBank/DDBJ whole genome shotgun (WGS) entry which is preliminary data.</text>
</comment>
<dbReference type="Proteomes" id="UP000272503">
    <property type="component" value="Unassembled WGS sequence"/>
</dbReference>
<evidence type="ECO:0000313" key="8">
    <source>
        <dbReference type="Proteomes" id="UP000272503"/>
    </source>
</evidence>
<dbReference type="InterPro" id="IPR011032">
    <property type="entry name" value="GroES-like_sf"/>
</dbReference>
<dbReference type="InterPro" id="IPR036291">
    <property type="entry name" value="NAD(P)-bd_dom_sf"/>
</dbReference>
<dbReference type="GO" id="GO:0016491">
    <property type="term" value="F:oxidoreductase activity"/>
    <property type="evidence" value="ECO:0007669"/>
    <property type="project" value="UniProtKB-KW"/>
</dbReference>
<evidence type="ECO:0000256" key="3">
    <source>
        <dbReference type="ARBA" id="ARBA00022723"/>
    </source>
</evidence>
<accession>A0A3L7A8S0</accession>
<keyword evidence="5" id="KW-0560">Oxidoreductase</keyword>
<protein>
    <submittedName>
        <fullName evidence="7">Alcohol dehydrogenase</fullName>
    </submittedName>
</protein>
<dbReference type="Gene3D" id="3.40.50.720">
    <property type="entry name" value="NAD(P)-binding Rossmann-like Domain"/>
    <property type="match status" value="1"/>
</dbReference>